<comment type="caution">
    <text evidence="2">The sequence shown here is derived from an EMBL/GenBank/DDBJ whole genome shotgun (WGS) entry which is preliminary data.</text>
</comment>
<keyword evidence="1" id="KW-1133">Transmembrane helix</keyword>
<feature type="transmembrane region" description="Helical" evidence="1">
    <location>
        <begin position="168"/>
        <end position="189"/>
    </location>
</feature>
<dbReference type="EMBL" id="JBHSQS010000003">
    <property type="protein sequence ID" value="MFC5922892.1"/>
    <property type="molecule type" value="Genomic_DNA"/>
</dbReference>
<evidence type="ECO:0000313" key="2">
    <source>
        <dbReference type="EMBL" id="MFC5922892.1"/>
    </source>
</evidence>
<reference evidence="3" key="1">
    <citation type="journal article" date="2019" name="Int. J. Syst. Evol. Microbiol.">
        <title>The Global Catalogue of Microorganisms (GCM) 10K type strain sequencing project: providing services to taxonomists for standard genome sequencing and annotation.</title>
        <authorList>
            <consortium name="The Broad Institute Genomics Platform"/>
            <consortium name="The Broad Institute Genome Sequencing Center for Infectious Disease"/>
            <person name="Wu L."/>
            <person name="Ma J."/>
        </authorList>
    </citation>
    <scope>NUCLEOTIDE SEQUENCE [LARGE SCALE GENOMIC DNA]</scope>
    <source>
        <strain evidence="3">CGMCC 4.7144</strain>
    </source>
</reference>
<feature type="transmembrane region" description="Helical" evidence="1">
    <location>
        <begin position="12"/>
        <end position="35"/>
    </location>
</feature>
<sequence>MQGDSSRLVRSGLRFVAVLSVAHIAMAGFVTASLYQVGTLFAGRLDARVAVGLCLVAALVAASFDVHAIRTDSYAPGLRRQTSKELGHRENIPWWVPPMIWGLDTGLMWSTFRVSATTWVLLMAALLNVAPQWSGLVFGGAFTVPLVVAILAGHGSVSDLGRPGPRRLVQSAAVGTALLPTIVVIATSAI</sequence>
<protein>
    <submittedName>
        <fullName evidence="2">Uncharacterized protein</fullName>
    </submittedName>
</protein>
<evidence type="ECO:0000256" key="1">
    <source>
        <dbReference type="SAM" id="Phobius"/>
    </source>
</evidence>
<keyword evidence="1" id="KW-0812">Transmembrane</keyword>
<name>A0ABW1H387_9ACTN</name>
<feature type="transmembrane region" description="Helical" evidence="1">
    <location>
        <begin position="107"/>
        <end position="127"/>
    </location>
</feature>
<keyword evidence="3" id="KW-1185">Reference proteome</keyword>
<proteinExistence type="predicted"/>
<feature type="transmembrane region" description="Helical" evidence="1">
    <location>
        <begin position="47"/>
        <end position="69"/>
    </location>
</feature>
<evidence type="ECO:0000313" key="3">
    <source>
        <dbReference type="Proteomes" id="UP001596226"/>
    </source>
</evidence>
<keyword evidence="1" id="KW-0472">Membrane</keyword>
<dbReference type="RefSeq" id="WP_377506581.1">
    <property type="nucleotide sequence ID" value="NZ_JBHSQS010000003.1"/>
</dbReference>
<accession>A0ABW1H387</accession>
<organism evidence="2 3">
    <name type="scientific">Micromonospora vulcania</name>
    <dbReference type="NCBI Taxonomy" id="1441873"/>
    <lineage>
        <taxon>Bacteria</taxon>
        <taxon>Bacillati</taxon>
        <taxon>Actinomycetota</taxon>
        <taxon>Actinomycetes</taxon>
        <taxon>Micromonosporales</taxon>
        <taxon>Micromonosporaceae</taxon>
        <taxon>Micromonospora</taxon>
    </lineage>
</organism>
<feature type="transmembrane region" description="Helical" evidence="1">
    <location>
        <begin position="133"/>
        <end position="156"/>
    </location>
</feature>
<gene>
    <name evidence="2" type="ORF">ACFQGL_06000</name>
</gene>
<dbReference type="Proteomes" id="UP001596226">
    <property type="component" value="Unassembled WGS sequence"/>
</dbReference>